<proteinExistence type="predicted"/>
<dbReference type="InterPro" id="IPR021109">
    <property type="entry name" value="Peptidase_aspartic_dom_sf"/>
</dbReference>
<name>A0A239BA29_9SPHN</name>
<keyword evidence="2" id="KW-0378">Hydrolase</keyword>
<keyword evidence="2" id="KW-0645">Protease</keyword>
<evidence type="ECO:0000313" key="2">
    <source>
        <dbReference type="EMBL" id="SNS04807.1"/>
    </source>
</evidence>
<organism evidence="2 3">
    <name type="scientific">Edaphosphingomonas laterariae</name>
    <dbReference type="NCBI Taxonomy" id="861865"/>
    <lineage>
        <taxon>Bacteria</taxon>
        <taxon>Pseudomonadati</taxon>
        <taxon>Pseudomonadota</taxon>
        <taxon>Alphaproteobacteria</taxon>
        <taxon>Sphingomonadales</taxon>
        <taxon>Rhizorhabdaceae</taxon>
        <taxon>Edaphosphingomonas</taxon>
    </lineage>
</organism>
<gene>
    <name evidence="2" type="ORF">SAMN06295912_10120</name>
</gene>
<feature type="transmembrane region" description="Helical" evidence="1">
    <location>
        <begin position="6"/>
        <end position="25"/>
    </location>
</feature>
<keyword evidence="1" id="KW-0812">Transmembrane</keyword>
<dbReference type="EMBL" id="FZOS01000001">
    <property type="protein sequence ID" value="SNS04807.1"/>
    <property type="molecule type" value="Genomic_DNA"/>
</dbReference>
<keyword evidence="1" id="KW-0472">Membrane</keyword>
<dbReference type="OrthoDB" id="7595324at2"/>
<dbReference type="SUPFAM" id="SSF50630">
    <property type="entry name" value="Acid proteases"/>
    <property type="match status" value="1"/>
</dbReference>
<dbReference type="GO" id="GO:0008233">
    <property type="term" value="F:peptidase activity"/>
    <property type="evidence" value="ECO:0007669"/>
    <property type="project" value="UniProtKB-KW"/>
</dbReference>
<dbReference type="AlphaFoldDB" id="A0A239BA29"/>
<dbReference type="Gene3D" id="2.40.70.10">
    <property type="entry name" value="Acid Proteases"/>
    <property type="match status" value="1"/>
</dbReference>
<dbReference type="CDD" id="cd05483">
    <property type="entry name" value="retropepsin_like_bacteria"/>
    <property type="match status" value="1"/>
</dbReference>
<accession>A0A239BA29</accession>
<sequence>MNSDQALQFVAAAMMLVLVSSALVARRLPLGSTIKMALGWLAIFIVALLLYSFKDDIGERLQLGLYPEKGVVAGETLRVPVADDGHFWVLGEVNGVETRFLIDSGATTTALSADVARAAGIDPGDDAFGTPVATANGTIMARRVRIANLRIGPIHREDVRATTAVEFGEMNVLGMNFLNSLGGWGVEGRTLILRP</sequence>
<dbReference type="RefSeq" id="WP_089217575.1">
    <property type="nucleotide sequence ID" value="NZ_FZOS01000001.1"/>
</dbReference>
<evidence type="ECO:0000256" key="1">
    <source>
        <dbReference type="SAM" id="Phobius"/>
    </source>
</evidence>
<dbReference type="Proteomes" id="UP000198281">
    <property type="component" value="Unassembled WGS sequence"/>
</dbReference>
<protein>
    <submittedName>
        <fullName evidence="2">Aspartyl protease family protein</fullName>
    </submittedName>
</protein>
<evidence type="ECO:0000313" key="3">
    <source>
        <dbReference type="Proteomes" id="UP000198281"/>
    </source>
</evidence>
<feature type="transmembrane region" description="Helical" evidence="1">
    <location>
        <begin position="37"/>
        <end position="53"/>
    </location>
</feature>
<keyword evidence="1" id="KW-1133">Transmembrane helix</keyword>
<dbReference type="InterPro" id="IPR034122">
    <property type="entry name" value="Retropepsin-like_bacterial"/>
</dbReference>
<reference evidence="3" key="1">
    <citation type="submission" date="2017-06" db="EMBL/GenBank/DDBJ databases">
        <authorList>
            <person name="Varghese N."/>
            <person name="Submissions S."/>
        </authorList>
    </citation>
    <scope>NUCLEOTIDE SEQUENCE [LARGE SCALE GENOMIC DNA]</scope>
    <source>
        <strain evidence="3">LNB2</strain>
    </source>
</reference>
<dbReference type="NCBIfam" id="TIGR02281">
    <property type="entry name" value="clan_AA_DTGA"/>
    <property type="match status" value="1"/>
</dbReference>
<dbReference type="GO" id="GO:0006508">
    <property type="term" value="P:proteolysis"/>
    <property type="evidence" value="ECO:0007669"/>
    <property type="project" value="UniProtKB-KW"/>
</dbReference>
<dbReference type="Pfam" id="PF13975">
    <property type="entry name" value="gag-asp_proteas"/>
    <property type="match status" value="1"/>
</dbReference>
<keyword evidence="3" id="KW-1185">Reference proteome</keyword>
<dbReference type="InterPro" id="IPR011969">
    <property type="entry name" value="Clan_AA_Asp_peptidase_C"/>
</dbReference>